<name>X0YPK5_9ZZZZ</name>
<feature type="non-terminal residue" evidence="1">
    <location>
        <position position="1"/>
    </location>
</feature>
<gene>
    <name evidence="1" type="ORF">S01H1_80598</name>
</gene>
<organism evidence="1">
    <name type="scientific">marine sediment metagenome</name>
    <dbReference type="NCBI Taxonomy" id="412755"/>
    <lineage>
        <taxon>unclassified sequences</taxon>
        <taxon>metagenomes</taxon>
        <taxon>ecological metagenomes</taxon>
    </lineage>
</organism>
<sequence length="218" mass="24648">PYLDGKTDSELKSLLLTLTERFKRPPVYNIDRIDILTREELIDAIKEQQRVPTKSSYMEDTIVDELLELGEVPFQELVDGSGVPVRSLDSQSVWEAVQETPNMVQTPDGLLRFYYDFEEGVTVVSEEDNIEEYFSPDEFDEAVNLLQTLLSRRSFSATGAEIPPEFLEQKPAVKEVTWAKSVIAEGKDLLKTLDDATDEAIKSVERELSINRGAINAD</sequence>
<dbReference type="EMBL" id="BARS01054447">
    <property type="protein sequence ID" value="GAG48842.1"/>
    <property type="molecule type" value="Genomic_DNA"/>
</dbReference>
<proteinExistence type="predicted"/>
<feature type="non-terminal residue" evidence="1">
    <location>
        <position position="218"/>
    </location>
</feature>
<comment type="caution">
    <text evidence="1">The sequence shown here is derived from an EMBL/GenBank/DDBJ whole genome shotgun (WGS) entry which is preliminary data.</text>
</comment>
<protein>
    <submittedName>
        <fullName evidence="1">Uncharacterized protein</fullName>
    </submittedName>
</protein>
<reference evidence="1" key="1">
    <citation type="journal article" date="2014" name="Front. Microbiol.">
        <title>High frequency of phylogenetically diverse reductive dehalogenase-homologous genes in deep subseafloor sedimentary metagenomes.</title>
        <authorList>
            <person name="Kawai M."/>
            <person name="Futagami T."/>
            <person name="Toyoda A."/>
            <person name="Takaki Y."/>
            <person name="Nishi S."/>
            <person name="Hori S."/>
            <person name="Arai W."/>
            <person name="Tsubouchi T."/>
            <person name="Morono Y."/>
            <person name="Uchiyama I."/>
            <person name="Ito T."/>
            <person name="Fujiyama A."/>
            <person name="Inagaki F."/>
            <person name="Takami H."/>
        </authorList>
    </citation>
    <scope>NUCLEOTIDE SEQUENCE</scope>
    <source>
        <strain evidence="1">Expedition CK06-06</strain>
    </source>
</reference>
<evidence type="ECO:0000313" key="1">
    <source>
        <dbReference type="EMBL" id="GAG48842.1"/>
    </source>
</evidence>
<dbReference type="AlphaFoldDB" id="X0YPK5"/>
<accession>X0YPK5</accession>